<dbReference type="Proteomes" id="UP000018948">
    <property type="component" value="Unassembled WGS sequence"/>
</dbReference>
<dbReference type="AlphaFoldDB" id="W2YBU1"/>
<protein>
    <submittedName>
        <fullName evidence="2">Uncharacterized protein</fullName>
    </submittedName>
</protein>
<organism evidence="2 3">
    <name type="scientific">Phytophthora nicotianae P10297</name>
    <dbReference type="NCBI Taxonomy" id="1317064"/>
    <lineage>
        <taxon>Eukaryota</taxon>
        <taxon>Sar</taxon>
        <taxon>Stramenopiles</taxon>
        <taxon>Oomycota</taxon>
        <taxon>Peronosporomycetes</taxon>
        <taxon>Peronosporales</taxon>
        <taxon>Peronosporaceae</taxon>
        <taxon>Phytophthora</taxon>
    </lineage>
</organism>
<sequence>MNNWWKLSIKEHKEALSEEKMKVRRLLRGPLFVDVGHFFLIQLVFRVSIAFIAYF</sequence>
<proteinExistence type="predicted"/>
<evidence type="ECO:0000313" key="3">
    <source>
        <dbReference type="Proteomes" id="UP000018948"/>
    </source>
</evidence>
<dbReference type="EMBL" id="ANIY01003990">
    <property type="protein sequence ID" value="ETP32197.1"/>
    <property type="molecule type" value="Genomic_DNA"/>
</dbReference>
<keyword evidence="1" id="KW-0472">Membrane</keyword>
<name>W2YBU1_PHYNI</name>
<accession>W2YBU1</accession>
<reference evidence="2 3" key="1">
    <citation type="submission" date="2013-11" db="EMBL/GenBank/DDBJ databases">
        <title>The Genome Sequence of Phytophthora parasitica P10297.</title>
        <authorList>
            <consortium name="The Broad Institute Genomics Platform"/>
            <person name="Russ C."/>
            <person name="Tyler B."/>
            <person name="Panabieres F."/>
            <person name="Shan W."/>
            <person name="Tripathy S."/>
            <person name="Grunwald N."/>
            <person name="Machado M."/>
            <person name="Johnson C.S."/>
            <person name="Walker B."/>
            <person name="Young S.K."/>
            <person name="Zeng Q."/>
            <person name="Gargeya S."/>
            <person name="Fitzgerald M."/>
            <person name="Haas B."/>
            <person name="Abouelleil A."/>
            <person name="Allen A.W."/>
            <person name="Alvarado L."/>
            <person name="Arachchi H.M."/>
            <person name="Berlin A.M."/>
            <person name="Chapman S.B."/>
            <person name="Gainer-Dewar J."/>
            <person name="Goldberg J."/>
            <person name="Griggs A."/>
            <person name="Gujja S."/>
            <person name="Hansen M."/>
            <person name="Howarth C."/>
            <person name="Imamovic A."/>
            <person name="Ireland A."/>
            <person name="Larimer J."/>
            <person name="McCowan C."/>
            <person name="Murphy C."/>
            <person name="Pearson M."/>
            <person name="Poon T.W."/>
            <person name="Priest M."/>
            <person name="Roberts A."/>
            <person name="Saif S."/>
            <person name="Shea T."/>
            <person name="Sisk P."/>
            <person name="Sykes S."/>
            <person name="Wortman J."/>
            <person name="Nusbaum C."/>
            <person name="Birren B."/>
        </authorList>
    </citation>
    <scope>NUCLEOTIDE SEQUENCE [LARGE SCALE GENOMIC DNA]</scope>
    <source>
        <strain evidence="2 3">P10297</strain>
    </source>
</reference>
<evidence type="ECO:0000256" key="1">
    <source>
        <dbReference type="SAM" id="Phobius"/>
    </source>
</evidence>
<comment type="caution">
    <text evidence="2">The sequence shown here is derived from an EMBL/GenBank/DDBJ whole genome shotgun (WGS) entry which is preliminary data.</text>
</comment>
<keyword evidence="1" id="KW-1133">Transmembrane helix</keyword>
<evidence type="ECO:0000313" key="2">
    <source>
        <dbReference type="EMBL" id="ETP32197.1"/>
    </source>
</evidence>
<gene>
    <name evidence="2" type="ORF">F442_19048</name>
</gene>
<feature type="transmembrane region" description="Helical" evidence="1">
    <location>
        <begin position="31"/>
        <end position="54"/>
    </location>
</feature>
<keyword evidence="1" id="KW-0812">Transmembrane</keyword>